<feature type="region of interest" description="Disordered" evidence="1">
    <location>
        <begin position="246"/>
        <end position="271"/>
    </location>
</feature>
<feature type="region of interest" description="Disordered" evidence="1">
    <location>
        <begin position="140"/>
        <end position="179"/>
    </location>
</feature>
<reference evidence="2 3" key="1">
    <citation type="journal article" date="2017" name="PLoS Biol.">
        <title>The sea cucumber genome provides insights into morphological evolution and visceral regeneration.</title>
        <authorList>
            <person name="Zhang X."/>
            <person name="Sun L."/>
            <person name="Yuan J."/>
            <person name="Sun Y."/>
            <person name="Gao Y."/>
            <person name="Zhang L."/>
            <person name="Li S."/>
            <person name="Dai H."/>
            <person name="Hamel J.F."/>
            <person name="Liu C."/>
            <person name="Yu Y."/>
            <person name="Liu S."/>
            <person name="Lin W."/>
            <person name="Guo K."/>
            <person name="Jin S."/>
            <person name="Xu P."/>
            <person name="Storey K.B."/>
            <person name="Huan P."/>
            <person name="Zhang T."/>
            <person name="Zhou Y."/>
            <person name="Zhang J."/>
            <person name="Lin C."/>
            <person name="Li X."/>
            <person name="Xing L."/>
            <person name="Huo D."/>
            <person name="Sun M."/>
            <person name="Wang L."/>
            <person name="Mercier A."/>
            <person name="Li F."/>
            <person name="Yang H."/>
            <person name="Xiang J."/>
        </authorList>
    </citation>
    <scope>NUCLEOTIDE SEQUENCE [LARGE SCALE GENOMIC DNA]</scope>
    <source>
        <strain evidence="2">Shaxun</strain>
        <tissue evidence="2">Muscle</tissue>
    </source>
</reference>
<dbReference type="OrthoDB" id="10691312at2759"/>
<evidence type="ECO:0000313" key="2">
    <source>
        <dbReference type="EMBL" id="PIK49866.1"/>
    </source>
</evidence>
<evidence type="ECO:0000313" key="3">
    <source>
        <dbReference type="Proteomes" id="UP000230750"/>
    </source>
</evidence>
<feature type="compositionally biased region" description="Acidic residues" evidence="1">
    <location>
        <begin position="160"/>
        <end position="169"/>
    </location>
</feature>
<dbReference type="Proteomes" id="UP000230750">
    <property type="component" value="Unassembled WGS sequence"/>
</dbReference>
<comment type="caution">
    <text evidence="2">The sequence shown here is derived from an EMBL/GenBank/DDBJ whole genome shotgun (WGS) entry which is preliminary data.</text>
</comment>
<keyword evidence="3" id="KW-1185">Reference proteome</keyword>
<dbReference type="EMBL" id="MRZV01000444">
    <property type="protein sequence ID" value="PIK49866.1"/>
    <property type="molecule type" value="Genomic_DNA"/>
</dbReference>
<proteinExistence type="predicted"/>
<dbReference type="AlphaFoldDB" id="A0A2G8KPD0"/>
<name>A0A2G8KPD0_STIJA</name>
<feature type="compositionally biased region" description="Low complexity" evidence="1">
    <location>
        <begin position="259"/>
        <end position="270"/>
    </location>
</feature>
<feature type="region of interest" description="Disordered" evidence="1">
    <location>
        <begin position="74"/>
        <end position="93"/>
    </location>
</feature>
<sequence length="361" mass="39636">MPLISLVKNRDLNGISDIYNSAVSSLQDNKEIPLKTNFKSVSPNRSGGNTRGIYLPSIETQKYTKGTSAFLSVDREGNRPPLSPVGLRRARSPARPDLHRKRNEFNNLNISGKETVNQLSSNSTTMLLGMENLTGVLPPISPGSNYHSDDHNEQVSGENDLAEPADDVTPDVRPKLPPTSSVFQQALFDLHTRRRSSPLDPGDLMVRRSSLTSALINMGTLPKLNSLLDPIKTGRESMQADVITEDEQEGSTYITKDIPSSSSPSDCSSSFDRTVNTLVKSKLAGSRFRRLVKKKEIENIVESEKASEKSKERTEVHANEVAVTPPMRCLLKSETGSASSSNATSEVNQKLCRTGDELKRE</sequence>
<organism evidence="2 3">
    <name type="scientific">Stichopus japonicus</name>
    <name type="common">Sea cucumber</name>
    <dbReference type="NCBI Taxonomy" id="307972"/>
    <lineage>
        <taxon>Eukaryota</taxon>
        <taxon>Metazoa</taxon>
        <taxon>Echinodermata</taxon>
        <taxon>Eleutherozoa</taxon>
        <taxon>Echinozoa</taxon>
        <taxon>Holothuroidea</taxon>
        <taxon>Aspidochirotacea</taxon>
        <taxon>Aspidochirotida</taxon>
        <taxon>Stichopodidae</taxon>
        <taxon>Apostichopus</taxon>
    </lineage>
</organism>
<accession>A0A2G8KPD0</accession>
<feature type="compositionally biased region" description="Polar residues" evidence="1">
    <location>
        <begin position="334"/>
        <end position="348"/>
    </location>
</feature>
<feature type="region of interest" description="Disordered" evidence="1">
    <location>
        <begin position="331"/>
        <end position="361"/>
    </location>
</feature>
<evidence type="ECO:0000256" key="1">
    <source>
        <dbReference type="SAM" id="MobiDB-lite"/>
    </source>
</evidence>
<gene>
    <name evidence="2" type="ORF">BSL78_13271</name>
</gene>
<protein>
    <submittedName>
        <fullName evidence="2">Uncharacterized protein</fullName>
    </submittedName>
</protein>